<evidence type="ECO:0000313" key="2">
    <source>
        <dbReference type="EMBL" id="RLQ96318.1"/>
    </source>
</evidence>
<reference evidence="2 3" key="1">
    <citation type="submission" date="2018-10" db="EMBL/GenBank/DDBJ databases">
        <title>Falsibacillus sp. genome draft.</title>
        <authorList>
            <person name="Shi S."/>
        </authorList>
    </citation>
    <scope>NUCLEOTIDE SEQUENCE [LARGE SCALE GENOMIC DNA]</scope>
    <source>
        <strain evidence="2 3">GY 10110</strain>
    </source>
</reference>
<dbReference type="AlphaFoldDB" id="A0A3L7JZM6"/>
<protein>
    <recommendedName>
        <fullName evidence="1">GRAM domain-containing protein</fullName>
    </recommendedName>
</protein>
<dbReference type="Gene3D" id="2.30.29.30">
    <property type="entry name" value="Pleckstrin-homology domain (PH domain)/Phosphotyrosine-binding domain (PTB)"/>
    <property type="match status" value="1"/>
</dbReference>
<gene>
    <name evidence="2" type="ORF">D9X91_08525</name>
</gene>
<sequence length="119" mass="13688">MWTKHEGGNRMNKSDIVYDGVANVWKGKESVGGKLYLTKNELIHKPHAVNFQREEVAISVNEIDRLDKYTNKVFGVPFAKNGLEVFTKEGESFRFVVNNRDKWIDKITNLIKNNCTNIS</sequence>
<evidence type="ECO:0000259" key="1">
    <source>
        <dbReference type="Pfam" id="PF02893"/>
    </source>
</evidence>
<organism evidence="2 3">
    <name type="scientific">Falsibacillus albus</name>
    <dbReference type="NCBI Taxonomy" id="2478915"/>
    <lineage>
        <taxon>Bacteria</taxon>
        <taxon>Bacillati</taxon>
        <taxon>Bacillota</taxon>
        <taxon>Bacilli</taxon>
        <taxon>Bacillales</taxon>
        <taxon>Bacillaceae</taxon>
        <taxon>Falsibacillus</taxon>
    </lineage>
</organism>
<feature type="domain" description="GRAM" evidence="1">
    <location>
        <begin position="23"/>
        <end position="113"/>
    </location>
</feature>
<dbReference type="InterPro" id="IPR011993">
    <property type="entry name" value="PH-like_dom_sf"/>
</dbReference>
<comment type="caution">
    <text evidence="2">The sequence shown here is derived from an EMBL/GenBank/DDBJ whole genome shotgun (WGS) entry which is preliminary data.</text>
</comment>
<proteinExistence type="predicted"/>
<name>A0A3L7JZM6_9BACI</name>
<dbReference type="Pfam" id="PF02893">
    <property type="entry name" value="GRAM"/>
    <property type="match status" value="1"/>
</dbReference>
<accession>A0A3L7JZM6</accession>
<dbReference type="InterPro" id="IPR004182">
    <property type="entry name" value="GRAM"/>
</dbReference>
<dbReference type="EMBL" id="RCVZ01000004">
    <property type="protein sequence ID" value="RLQ96318.1"/>
    <property type="molecule type" value="Genomic_DNA"/>
</dbReference>
<dbReference type="Proteomes" id="UP000276770">
    <property type="component" value="Unassembled WGS sequence"/>
</dbReference>
<keyword evidence="3" id="KW-1185">Reference proteome</keyword>
<evidence type="ECO:0000313" key="3">
    <source>
        <dbReference type="Proteomes" id="UP000276770"/>
    </source>
</evidence>